<proteinExistence type="predicted"/>
<dbReference type="PANTHER" id="PTHR47629">
    <property type="entry name" value="C-TYPE LECTIN-RELATED"/>
    <property type="match status" value="1"/>
</dbReference>
<reference evidence="2" key="1">
    <citation type="submission" date="2017-10" db="EMBL/GenBank/DDBJ databases">
        <title>Rapid genome shrinkage in a self-fertile nematode reveals novel sperm competition proteins.</title>
        <authorList>
            <person name="Yin D."/>
            <person name="Schwarz E.M."/>
            <person name="Thomas C.G."/>
            <person name="Felde R.L."/>
            <person name="Korf I.F."/>
            <person name="Cutter A.D."/>
            <person name="Schartner C.M."/>
            <person name="Ralston E.J."/>
            <person name="Meyer B.J."/>
            <person name="Haag E.S."/>
        </authorList>
    </citation>
    <scope>NUCLEOTIDE SEQUENCE [LARGE SCALE GENOMIC DNA]</scope>
    <source>
        <strain evidence="2">JU1422</strain>
    </source>
</reference>
<dbReference type="OrthoDB" id="5909062at2759"/>
<organism evidence="1 2">
    <name type="scientific">Caenorhabditis nigoni</name>
    <dbReference type="NCBI Taxonomy" id="1611254"/>
    <lineage>
        <taxon>Eukaryota</taxon>
        <taxon>Metazoa</taxon>
        <taxon>Ecdysozoa</taxon>
        <taxon>Nematoda</taxon>
        <taxon>Chromadorea</taxon>
        <taxon>Rhabditida</taxon>
        <taxon>Rhabditina</taxon>
        <taxon>Rhabditomorpha</taxon>
        <taxon>Rhabditoidea</taxon>
        <taxon>Rhabditidae</taxon>
        <taxon>Peloderinae</taxon>
        <taxon>Caenorhabditis</taxon>
    </lineage>
</organism>
<protein>
    <recommendedName>
        <fullName evidence="3">C-type lectin domain-containing protein</fullName>
    </recommendedName>
</protein>
<evidence type="ECO:0000313" key="1">
    <source>
        <dbReference type="EMBL" id="PIC43532.1"/>
    </source>
</evidence>
<dbReference type="EMBL" id="PDUG01000002">
    <property type="protein sequence ID" value="PIC43532.1"/>
    <property type="molecule type" value="Genomic_DNA"/>
</dbReference>
<comment type="caution">
    <text evidence="1">The sequence shown here is derived from an EMBL/GenBank/DDBJ whole genome shotgun (WGS) entry which is preliminary data.</text>
</comment>
<evidence type="ECO:0008006" key="3">
    <source>
        <dbReference type="Google" id="ProtNLM"/>
    </source>
</evidence>
<evidence type="ECO:0000313" key="2">
    <source>
        <dbReference type="Proteomes" id="UP000230233"/>
    </source>
</evidence>
<name>A0A2G5UVE8_9PELO</name>
<gene>
    <name evidence="1" type="primary">Cnig_chr_II.g4232</name>
    <name evidence="1" type="ORF">B9Z55_004232</name>
</gene>
<sequence>MPQTESEKVPRTGRLISSSFFIRFSPVFGQFARLQAIFRNTSSCYVFKQGNNTIQTSTDSVNRIAVKIPNDPTVCPKQPSALFTQLFTETLNGSQIIRSEFSYSNSQYRVVYTVSICPDTTDLYTRIVGKTTYQVCVGFRTFPGGSGTYYDARKLCKENGGYGLTGPLDGNEYAILRDHGLALRKQSVQDGTAFFWIDGFCPTFDVFDFDDESHNGVTSYQFQKGDPSVPPPAALFMLGANGGDLIGDSPENVTELSGYPFMGALCRVNDVLLRD</sequence>
<dbReference type="Proteomes" id="UP000230233">
    <property type="component" value="Chromosome II"/>
</dbReference>
<dbReference type="AlphaFoldDB" id="A0A2G5UVE8"/>
<dbReference type="PANTHER" id="PTHR47629:SF6">
    <property type="entry name" value="CW DOMAIN-CONTAINING PROTEIN-RELATED"/>
    <property type="match status" value="1"/>
</dbReference>
<accession>A0A2G5UVE8</accession>
<keyword evidence="2" id="KW-1185">Reference proteome</keyword>